<evidence type="ECO:0000313" key="1">
    <source>
        <dbReference type="EMBL" id="SHN84103.1"/>
    </source>
</evidence>
<gene>
    <name evidence="1" type="ORF">SAMN05444170_5780</name>
</gene>
<dbReference type="AlphaFoldDB" id="A0A1M7UM59"/>
<organism evidence="1 2">
    <name type="scientific">Bradyrhizobium erythrophlei</name>
    <dbReference type="NCBI Taxonomy" id="1437360"/>
    <lineage>
        <taxon>Bacteria</taxon>
        <taxon>Pseudomonadati</taxon>
        <taxon>Pseudomonadota</taxon>
        <taxon>Alphaproteobacteria</taxon>
        <taxon>Hyphomicrobiales</taxon>
        <taxon>Nitrobacteraceae</taxon>
        <taxon>Bradyrhizobium</taxon>
    </lineage>
</organism>
<reference evidence="2" key="1">
    <citation type="submission" date="2016-11" db="EMBL/GenBank/DDBJ databases">
        <authorList>
            <person name="Varghese N."/>
            <person name="Submissions S."/>
        </authorList>
    </citation>
    <scope>NUCLEOTIDE SEQUENCE [LARGE SCALE GENOMIC DNA]</scope>
    <source>
        <strain evidence="2">GAS401</strain>
    </source>
</reference>
<evidence type="ECO:0000313" key="2">
    <source>
        <dbReference type="Proteomes" id="UP000184096"/>
    </source>
</evidence>
<protein>
    <submittedName>
        <fullName evidence="1">Uncharacterized protein</fullName>
    </submittedName>
</protein>
<dbReference type="EMBL" id="LT670849">
    <property type="protein sequence ID" value="SHN84103.1"/>
    <property type="molecule type" value="Genomic_DNA"/>
</dbReference>
<proteinExistence type="predicted"/>
<dbReference type="Proteomes" id="UP000184096">
    <property type="component" value="Chromosome I"/>
</dbReference>
<keyword evidence="2" id="KW-1185">Reference proteome</keyword>
<name>A0A1M7UM59_9BRAD</name>
<accession>A0A1M7UM59</accession>
<sequence>MTVPQTVNGGLFIPGNGDLPGLWGSNAINPDMVAIEGVTTISASNAPIVLTSPSGFTSTPSAGPTQAQNAVLKFTGALTGSVQVTLPIPGYYIIDNQTTGAFVLGFRAIGSGQIIAVDQQDVQHVYNDGTNVRFVNLGRIGETAMWAGLAAIPAWVSACTIP</sequence>